<feature type="signal peptide" evidence="7">
    <location>
        <begin position="1"/>
        <end position="18"/>
    </location>
</feature>
<evidence type="ECO:0000313" key="8">
    <source>
        <dbReference type="EMBL" id="KAL2649975.1"/>
    </source>
</evidence>
<dbReference type="SUPFAM" id="SSF103481">
    <property type="entry name" value="Multidrug resistance efflux transporter EmrE"/>
    <property type="match status" value="1"/>
</dbReference>
<sequence>MVIIWLLVTGSVWGTTNALIKRGALKAQEKQTRREKEKTSSRKFWLSEFFISWFHLLCAWEYSIPFLVNLSASIFFFKQLGDSPINIAVPVTNATTFAVTAIAGAALGERVDMMKGLAGVGLIVVGIVLCISV</sequence>
<feature type="transmembrane region" description="Helical" evidence="6">
    <location>
        <begin position="87"/>
        <end position="107"/>
    </location>
</feature>
<gene>
    <name evidence="8" type="ORF">R1flu_018103</name>
</gene>
<dbReference type="EMBL" id="JBHFFA010000001">
    <property type="protein sequence ID" value="KAL2649975.1"/>
    <property type="molecule type" value="Genomic_DNA"/>
</dbReference>
<protein>
    <recommendedName>
        <fullName evidence="10">Transmembrane protein 234</fullName>
    </recommendedName>
</protein>
<feature type="transmembrane region" description="Helical" evidence="6">
    <location>
        <begin position="113"/>
        <end position="131"/>
    </location>
</feature>
<evidence type="ECO:0000256" key="1">
    <source>
        <dbReference type="ARBA" id="ARBA00004141"/>
    </source>
</evidence>
<evidence type="ECO:0000256" key="6">
    <source>
        <dbReference type="SAM" id="Phobius"/>
    </source>
</evidence>
<reference evidence="8 9" key="1">
    <citation type="submission" date="2024-09" db="EMBL/GenBank/DDBJ databases">
        <title>Chromosome-scale assembly of Riccia fluitans.</title>
        <authorList>
            <person name="Paukszto L."/>
            <person name="Sawicki J."/>
            <person name="Karawczyk K."/>
            <person name="Piernik-Szablinska J."/>
            <person name="Szczecinska M."/>
            <person name="Mazdziarz M."/>
        </authorList>
    </citation>
    <scope>NUCLEOTIDE SEQUENCE [LARGE SCALE GENOMIC DNA]</scope>
    <source>
        <strain evidence="8">Rf_01</strain>
        <tissue evidence="8">Aerial parts of the thallus</tissue>
    </source>
</reference>
<keyword evidence="5 6" id="KW-0472">Membrane</keyword>
<evidence type="ECO:0000256" key="7">
    <source>
        <dbReference type="SAM" id="SignalP"/>
    </source>
</evidence>
<comment type="caution">
    <text evidence="8">The sequence shown here is derived from an EMBL/GenBank/DDBJ whole genome shotgun (WGS) entry which is preliminary data.</text>
</comment>
<evidence type="ECO:0000313" key="9">
    <source>
        <dbReference type="Proteomes" id="UP001605036"/>
    </source>
</evidence>
<dbReference type="PANTHER" id="PTHR28668">
    <property type="entry name" value="TRANSMEMBRANE PROTEIN 234"/>
    <property type="match status" value="1"/>
</dbReference>
<evidence type="ECO:0008006" key="10">
    <source>
        <dbReference type="Google" id="ProtNLM"/>
    </source>
</evidence>
<name>A0ABD1ZF69_9MARC</name>
<dbReference type="GO" id="GO:0016020">
    <property type="term" value="C:membrane"/>
    <property type="evidence" value="ECO:0007669"/>
    <property type="project" value="UniProtKB-SubCell"/>
</dbReference>
<accession>A0ABD1ZF69</accession>
<keyword evidence="4 6" id="KW-1133">Transmembrane helix</keyword>
<evidence type="ECO:0000256" key="4">
    <source>
        <dbReference type="ARBA" id="ARBA00022989"/>
    </source>
</evidence>
<evidence type="ECO:0000256" key="3">
    <source>
        <dbReference type="ARBA" id="ARBA00022692"/>
    </source>
</evidence>
<proteinExistence type="inferred from homology"/>
<feature type="transmembrane region" description="Helical" evidence="6">
    <location>
        <begin position="50"/>
        <end position="75"/>
    </location>
</feature>
<dbReference type="AlphaFoldDB" id="A0ABD1ZF69"/>
<keyword evidence="9" id="KW-1185">Reference proteome</keyword>
<dbReference type="Pfam" id="PF10639">
    <property type="entry name" value="TMEM234"/>
    <property type="match status" value="1"/>
</dbReference>
<dbReference type="Proteomes" id="UP001605036">
    <property type="component" value="Unassembled WGS sequence"/>
</dbReference>
<evidence type="ECO:0000256" key="5">
    <source>
        <dbReference type="ARBA" id="ARBA00023136"/>
    </source>
</evidence>
<keyword evidence="3 6" id="KW-0812">Transmembrane</keyword>
<comment type="similarity">
    <text evidence="2">Belongs to the TMEM234 family.</text>
</comment>
<keyword evidence="7" id="KW-0732">Signal</keyword>
<dbReference type="PANTHER" id="PTHR28668:SF1">
    <property type="entry name" value="TRANSMEMBRANE PROTEIN 234"/>
    <property type="match status" value="1"/>
</dbReference>
<dbReference type="Gene3D" id="1.10.3730.20">
    <property type="match status" value="1"/>
</dbReference>
<comment type="subcellular location">
    <subcellularLocation>
        <location evidence="1">Membrane</location>
        <topology evidence="1">Multi-pass membrane protein</topology>
    </subcellularLocation>
</comment>
<feature type="chain" id="PRO_5044816995" description="Transmembrane protein 234" evidence="7">
    <location>
        <begin position="19"/>
        <end position="133"/>
    </location>
</feature>
<dbReference type="InterPro" id="IPR018908">
    <property type="entry name" value="TMEM234"/>
</dbReference>
<dbReference type="InterPro" id="IPR037185">
    <property type="entry name" value="EmrE-like"/>
</dbReference>
<organism evidence="8 9">
    <name type="scientific">Riccia fluitans</name>
    <dbReference type="NCBI Taxonomy" id="41844"/>
    <lineage>
        <taxon>Eukaryota</taxon>
        <taxon>Viridiplantae</taxon>
        <taxon>Streptophyta</taxon>
        <taxon>Embryophyta</taxon>
        <taxon>Marchantiophyta</taxon>
        <taxon>Marchantiopsida</taxon>
        <taxon>Marchantiidae</taxon>
        <taxon>Marchantiales</taxon>
        <taxon>Ricciaceae</taxon>
        <taxon>Riccia</taxon>
    </lineage>
</organism>
<evidence type="ECO:0000256" key="2">
    <source>
        <dbReference type="ARBA" id="ARBA00005977"/>
    </source>
</evidence>